<comment type="subcellular location">
    <subcellularLocation>
        <location evidence="1">Membrane</location>
    </subcellularLocation>
</comment>
<sequence length="1046" mass="111747">MRDWGGRVGHVSAARAVRPTMRRWIAGVLAALVVIGTGTGGWAAGPGRPGAADPAEVLPTAVEVRGERRYAGEGWLEVRDGLTVVHFKGTHRQIGAQNYLLLAQEAEQLRALFDPSVQPHEGWDRLVWAFKDAYMRTKIAPGLLRHTPEPFVEEMEGFVAAASGGRERNLLPVLLPNVFQELGIVYGCTSFAAFGVATSDGRLLHGRNLDYLPMQTVGRYGLVAIYEPEGAYPFITVTYPANVGVMQGMNVHGISVSMSYSFATSENVTADGIAFMFLLRQVLEQASTLDQAVEMIVRAPRTIGLDVLVADGKIPDARVIELAADRYQVRRPEDGLLWATNRYETPFMREVQQAGWLASEARDRRLRELLTRWRGGLDVPQAAGVLRDRGGAEARGALVGGIDNAGTIVTALFDPSRLRMWAGVVSEAGTSAEGTLHAFDLARELGLPPRSAEPLGGVPAVPVETGEERAWRAVQRAEFLQSVGEQERVRGLLEPVLADFPESEAALLLVARSYLREGDGKAAEPYLRRLVRLPRALDPYRQVEAWYWLGLIAETRGDRHEAIDAYGRALAVPLTDVAAEARFQELARDRLAGLGAEVTGREEVGGLEPGGRGGGPAETLEGLPIERITVLGAARTDAALVASRIALRPGEPFQSEAAALTQARLMQLGAFETVRVTPVPLERAGDDGRAGENGSAGASPPAGEEGPAASGTALNAVVRVHEGFGWYRDPVEWASVTAATLALEHRLGLRYENLAGRGINLEGSYGFGTSPASYHLGVELPSPPALARTLAPFQLSAAWDAATLGVVAELGGRAGDQVRSEVRQATGAAETVWTSRVRTRLGVAWRHERVEETVGGAAQALREGQEGATFARLTWSSLDTPAWPTSGYRLGLDGFYAHPLGGGGTGFGRLQAEQGLVRPMASDATWLLALKAEGGWATATTPFHRRFLPGGATGQRIAAPVLPSRAYASGGVEVLRELGPSVRVGAFAEWGAFGEEGLLGPPGQTGTTAWTAGGGLLIRYRTPIGLSVGAHVAIDREGEITWAIGL</sequence>
<feature type="repeat" description="TPR" evidence="3">
    <location>
        <begin position="543"/>
        <end position="576"/>
    </location>
</feature>
<dbReference type="STRING" id="1555112.LIP_2673"/>
<dbReference type="Gene3D" id="2.40.160.50">
    <property type="entry name" value="membrane protein fhac: a member of the omp85/tpsb transporter family"/>
    <property type="match status" value="1"/>
</dbReference>
<dbReference type="PANTHER" id="PTHR35190">
    <property type="entry name" value="PROTEIN DCD1B"/>
    <property type="match status" value="1"/>
</dbReference>
<protein>
    <submittedName>
        <fullName evidence="7">Uncharacterized protein</fullName>
    </submittedName>
</protein>
<evidence type="ECO:0000256" key="4">
    <source>
        <dbReference type="SAM" id="MobiDB-lite"/>
    </source>
</evidence>
<evidence type="ECO:0000259" key="6">
    <source>
        <dbReference type="Pfam" id="PF03417"/>
    </source>
</evidence>
<dbReference type="InterPro" id="IPR005079">
    <property type="entry name" value="Peptidase_C45_hydrolase"/>
</dbReference>
<reference evidence="8" key="1">
    <citation type="submission" date="2015-07" db="EMBL/GenBank/DDBJ databases">
        <title>Complete genome sequence and phylogenetic analysis of Limnochorda pilosa.</title>
        <authorList>
            <person name="Watanabe M."/>
            <person name="Kojima H."/>
            <person name="Fukui M."/>
        </authorList>
    </citation>
    <scope>NUCLEOTIDE SEQUENCE [LARGE SCALE GENOMIC DNA]</scope>
    <source>
        <strain evidence="8">HC45</strain>
    </source>
</reference>
<dbReference type="PANTHER" id="PTHR35190:SF2">
    <property type="entry name" value="PROTEIN DCD1B"/>
    <property type="match status" value="1"/>
</dbReference>
<dbReference type="Pfam" id="PF01103">
    <property type="entry name" value="Omp85"/>
    <property type="match status" value="1"/>
</dbReference>
<dbReference type="InterPro" id="IPR019734">
    <property type="entry name" value="TPR_rpt"/>
</dbReference>
<dbReference type="RefSeq" id="WP_158509678.1">
    <property type="nucleotide sequence ID" value="NZ_AP014924.1"/>
</dbReference>
<evidence type="ECO:0000259" key="5">
    <source>
        <dbReference type="Pfam" id="PF01103"/>
    </source>
</evidence>
<dbReference type="Proteomes" id="UP000065807">
    <property type="component" value="Chromosome"/>
</dbReference>
<dbReference type="GO" id="GO:0019867">
    <property type="term" value="C:outer membrane"/>
    <property type="evidence" value="ECO:0007669"/>
    <property type="project" value="InterPro"/>
</dbReference>
<evidence type="ECO:0000313" key="7">
    <source>
        <dbReference type="EMBL" id="BAS28503.1"/>
    </source>
</evidence>
<dbReference type="EMBL" id="AP014924">
    <property type="protein sequence ID" value="BAS28503.1"/>
    <property type="molecule type" value="Genomic_DNA"/>
</dbReference>
<evidence type="ECO:0000313" key="8">
    <source>
        <dbReference type="Proteomes" id="UP000065807"/>
    </source>
</evidence>
<dbReference type="Gene3D" id="3.60.60.10">
    <property type="entry name" value="Penicillin V Acylase, Chain A"/>
    <property type="match status" value="1"/>
</dbReference>
<name>A0A0K2SMZ2_LIMPI</name>
<evidence type="ECO:0000256" key="3">
    <source>
        <dbReference type="PROSITE-ProRule" id="PRU00339"/>
    </source>
</evidence>
<proteinExistence type="predicted"/>
<feature type="domain" description="Peptidase C45 hydrolase" evidence="6">
    <location>
        <begin position="198"/>
        <end position="422"/>
    </location>
</feature>
<gene>
    <name evidence="7" type="ORF">LIP_2673</name>
</gene>
<dbReference type="InterPro" id="IPR000184">
    <property type="entry name" value="Bac_surfAg_D15"/>
</dbReference>
<keyword evidence="2" id="KW-0472">Membrane</keyword>
<feature type="domain" description="Bacterial surface antigen (D15)" evidence="5">
    <location>
        <begin position="753"/>
        <end position="1026"/>
    </location>
</feature>
<dbReference type="Pfam" id="PF03417">
    <property type="entry name" value="AAT"/>
    <property type="match status" value="1"/>
</dbReference>
<feature type="region of interest" description="Disordered" evidence="4">
    <location>
        <begin position="681"/>
        <end position="709"/>
    </location>
</feature>
<dbReference type="Gene3D" id="1.25.40.10">
    <property type="entry name" value="Tetratricopeptide repeat domain"/>
    <property type="match status" value="1"/>
</dbReference>
<dbReference type="AlphaFoldDB" id="A0A0K2SMZ2"/>
<evidence type="ECO:0000256" key="1">
    <source>
        <dbReference type="ARBA" id="ARBA00004370"/>
    </source>
</evidence>
<dbReference type="SUPFAM" id="SSF48452">
    <property type="entry name" value="TPR-like"/>
    <property type="match status" value="1"/>
</dbReference>
<evidence type="ECO:0000256" key="2">
    <source>
        <dbReference type="ARBA" id="ARBA00023136"/>
    </source>
</evidence>
<feature type="compositionally biased region" description="Low complexity" evidence="4">
    <location>
        <begin position="692"/>
        <end position="709"/>
    </location>
</feature>
<organism evidence="7 8">
    <name type="scientific">Limnochorda pilosa</name>
    <dbReference type="NCBI Taxonomy" id="1555112"/>
    <lineage>
        <taxon>Bacteria</taxon>
        <taxon>Bacillati</taxon>
        <taxon>Bacillota</taxon>
        <taxon>Limnochordia</taxon>
        <taxon>Limnochordales</taxon>
        <taxon>Limnochordaceae</taxon>
        <taxon>Limnochorda</taxon>
    </lineage>
</organism>
<reference evidence="8" key="2">
    <citation type="journal article" date="2016" name="Int. J. Syst. Evol. Microbiol.">
        <title>Complete genome sequence and cell structure of Limnochorda pilosa, a Gram-negative spore-former within the phylum Firmicutes.</title>
        <authorList>
            <person name="Watanabe M."/>
            <person name="Kojima H."/>
            <person name="Fukui M."/>
        </authorList>
    </citation>
    <scope>NUCLEOTIDE SEQUENCE [LARGE SCALE GENOMIC DNA]</scope>
    <source>
        <strain evidence="8">HC45</strain>
    </source>
</reference>
<dbReference type="InterPro" id="IPR047803">
    <property type="entry name" value="DCD1A/B-like"/>
</dbReference>
<dbReference type="Gene3D" id="3.10.20.310">
    <property type="entry name" value="membrane protein fhac"/>
    <property type="match status" value="1"/>
</dbReference>
<dbReference type="InterPro" id="IPR011990">
    <property type="entry name" value="TPR-like_helical_dom_sf"/>
</dbReference>
<keyword evidence="8" id="KW-1185">Reference proteome</keyword>
<dbReference type="InterPro" id="IPR047794">
    <property type="entry name" value="C45_proenzyme-like"/>
</dbReference>
<keyword evidence="3" id="KW-0802">TPR repeat</keyword>
<dbReference type="PROSITE" id="PS50005">
    <property type="entry name" value="TPR"/>
    <property type="match status" value="1"/>
</dbReference>
<accession>A0A0K2SMZ2</accession>
<dbReference type="OrthoDB" id="8617387at2"/>
<dbReference type="NCBIfam" id="NF040521">
    <property type="entry name" value="C45_proenzyme"/>
    <property type="match status" value="1"/>
</dbReference>
<dbReference type="KEGG" id="lpil:LIP_2673"/>